<feature type="compositionally biased region" description="Polar residues" evidence="1">
    <location>
        <begin position="1094"/>
        <end position="1105"/>
    </location>
</feature>
<evidence type="ECO:0008006" key="3">
    <source>
        <dbReference type="Google" id="ProtNLM"/>
    </source>
</evidence>
<protein>
    <recommendedName>
        <fullName evidence="3">Chorein N-terminal domain-containing protein</fullName>
    </recommendedName>
</protein>
<feature type="compositionally biased region" description="Low complexity" evidence="1">
    <location>
        <begin position="268"/>
        <end position="280"/>
    </location>
</feature>
<name>W4GAP0_APHAT</name>
<reference evidence="2" key="1">
    <citation type="submission" date="2013-12" db="EMBL/GenBank/DDBJ databases">
        <title>The Genome Sequence of Aphanomyces astaci APO3.</title>
        <authorList>
            <consortium name="The Broad Institute Genomics Platform"/>
            <person name="Russ C."/>
            <person name="Tyler B."/>
            <person name="van West P."/>
            <person name="Dieguez-Uribeondo J."/>
            <person name="Young S.K."/>
            <person name="Zeng Q."/>
            <person name="Gargeya S."/>
            <person name="Fitzgerald M."/>
            <person name="Abouelleil A."/>
            <person name="Alvarado L."/>
            <person name="Chapman S.B."/>
            <person name="Gainer-Dewar J."/>
            <person name="Goldberg J."/>
            <person name="Griggs A."/>
            <person name="Gujja S."/>
            <person name="Hansen M."/>
            <person name="Howarth C."/>
            <person name="Imamovic A."/>
            <person name="Ireland A."/>
            <person name="Larimer J."/>
            <person name="McCowan C."/>
            <person name="Murphy C."/>
            <person name="Pearson M."/>
            <person name="Poon T.W."/>
            <person name="Priest M."/>
            <person name="Roberts A."/>
            <person name="Saif S."/>
            <person name="Shea T."/>
            <person name="Sykes S."/>
            <person name="Wortman J."/>
            <person name="Nusbaum C."/>
            <person name="Birren B."/>
        </authorList>
    </citation>
    <scope>NUCLEOTIDE SEQUENCE [LARGE SCALE GENOMIC DNA]</scope>
    <source>
        <strain evidence="2">APO3</strain>
    </source>
</reference>
<dbReference type="GeneID" id="20811962"/>
<dbReference type="VEuPathDB" id="FungiDB:H257_09966"/>
<accession>W4GAP0</accession>
<feature type="region of interest" description="Disordered" evidence="1">
    <location>
        <begin position="1080"/>
        <end position="1106"/>
    </location>
</feature>
<feature type="region of interest" description="Disordered" evidence="1">
    <location>
        <begin position="961"/>
        <end position="1022"/>
    </location>
</feature>
<feature type="region of interest" description="Disordered" evidence="1">
    <location>
        <begin position="258"/>
        <end position="284"/>
    </location>
</feature>
<dbReference type="EMBL" id="KI913138">
    <property type="protein sequence ID" value="ETV76018.1"/>
    <property type="molecule type" value="Genomic_DNA"/>
</dbReference>
<sequence length="1382" mass="152393">MFLESIAANLVNKFCRRFVKDFKKENLSFSLSGEVVLTQFELNTDEIKQLQLPVELKSFCVGKLRLRVPLAHLTTQSAEIELIDVSVLLGTPREPKWDLDSLYVAEQSKIFLMTLLLDHFAADSTTPSTPSSSSVHHTNNQPPRGGAIPQGGPLTPSLVALIQNSHIIIERIHVRFEDGLTSDHVVDVDSATSSSSSYALGVTLASLVVPPSTPSTSTFAHDKKLSLTQLSIYLKSDDRFEDMSPDERAIAFRAPFERDGTKTSPLGTISTTSASTTSPSKHPPPLAVLEPLSLDVRVQMNLVPVIQLAVQMHVPLVHVNMAPSHYQYLDAFLTHVDRFDRFSLYRRFRPVQSTPLLTGEAKRATNWKDWWRYAIVAVMMDLNDPVRRKPTWRSTLNLVLVGLQYTALRRQITPFLIRQTTGTADHHFLQYREDFKGNDSDARAPFDRSLTLASEPVPKHVTHFGDGIFAGVYGLYRCFPRHTPGSKPIDTAESIALRPTEPVHQPKEDNASAAAQAKKLWHRQLCIDASFRPIIVAKLRALAVRQLALQDHKTVVTTKLHNAIKGRLTLTVVGVYGIPKPMVLFCKVKVGHKGTPYTGDLVHCERSSSDSNFDALVAQSFEFKVQGTPNEDILHLNLFDRWPMFNQFVGKLRLPLPALTRKSYTDQMVAVEAADNKAHHRMQLHVLSVFVPDEASSPKPKVGIATTSTTTSPTAIDEHTAATFANSTAMMQALYPALFACKPHSMQSWYSNKAKPSVQSLTIDATLAKLYVAFVFPSATNTSRYASSAVLPMDLALDDVAPPSSASEDQLVVHLQAVQYRLNLVVPAHLKHALVLGRFDMHLETTTCRQSSSSAATDEVHHPPALRCTKTPFFQAPRRIPTQKPQDHDEQSLPPFASFDQVIDSNQPVQSKLVTQDIQVTVDVPVVLRNMRFVLDKVPERTVLSSLLAAPVIQAMMKHIRGRERSGGQSEDCPPVDSMAAGVAPPAKGISRTSGNSSTTSTIPPTENTSATGPTSPRFLGSWKWTSQRPEAVPSMVSGRTATAGALPNIVGKQLTKDRSGEFHAHIELGAVYIAVAGAASSPPQHDNNEDESNSQTSNPPNYSPLNVLEAVIPSSSLHVVGGKGLPIEVKSGTSATVFTTEHDMSWVLAQLARIRRVAKRQLTVDARPFYDNPTVTSRGKIDRFENEIHALERQLAHFRMLIRQVVAAPQTYGINSVDCDSLRLMVRDMQPKVIDTTPTTISNVQFDVVRMLLKQGMTVLKHNVRKGDPSWRVLWLLPPPDKNTPTTTEYPSKLNRPPAALCLAKPQDRKTPKVLPLSSIANVVTNVMTPALTRTGHPQALDTYLVLQVVDELKPISLEFASNDIRDQVAVTLARLLAGLE</sequence>
<dbReference type="RefSeq" id="XP_009834660.1">
    <property type="nucleotide sequence ID" value="XM_009836358.1"/>
</dbReference>
<dbReference type="OrthoDB" id="428159at2759"/>
<feature type="region of interest" description="Disordered" evidence="1">
    <location>
        <begin position="126"/>
        <end position="150"/>
    </location>
</feature>
<evidence type="ECO:0000313" key="2">
    <source>
        <dbReference type="EMBL" id="ETV76018.1"/>
    </source>
</evidence>
<evidence type="ECO:0000256" key="1">
    <source>
        <dbReference type="SAM" id="MobiDB-lite"/>
    </source>
</evidence>
<organism evidence="2">
    <name type="scientific">Aphanomyces astaci</name>
    <name type="common">Crayfish plague agent</name>
    <dbReference type="NCBI Taxonomy" id="112090"/>
    <lineage>
        <taxon>Eukaryota</taxon>
        <taxon>Sar</taxon>
        <taxon>Stramenopiles</taxon>
        <taxon>Oomycota</taxon>
        <taxon>Saprolegniomycetes</taxon>
        <taxon>Saprolegniales</taxon>
        <taxon>Verrucalvaceae</taxon>
        <taxon>Aphanomyces</taxon>
    </lineage>
</organism>
<gene>
    <name evidence="2" type="ORF">H257_09966</name>
</gene>
<feature type="compositionally biased region" description="Low complexity" evidence="1">
    <location>
        <begin position="989"/>
        <end position="1010"/>
    </location>
</feature>
<proteinExistence type="predicted"/>